<dbReference type="GO" id="GO:0043190">
    <property type="term" value="C:ATP-binding cassette (ABC) transporter complex"/>
    <property type="evidence" value="ECO:0007669"/>
    <property type="project" value="InterPro"/>
</dbReference>
<proteinExistence type="predicted"/>
<dbReference type="InterPro" id="IPR030922">
    <property type="entry name" value="LptF"/>
</dbReference>
<reference evidence="7 8" key="1">
    <citation type="submission" date="2018-05" db="EMBL/GenBank/DDBJ databases">
        <title>Genomic Encyclopedia of Type Strains, Phase IV (KMG-IV): sequencing the most valuable type-strain genomes for metagenomic binning, comparative biology and taxonomic classification.</title>
        <authorList>
            <person name="Goeker M."/>
        </authorList>
    </citation>
    <scope>NUCLEOTIDE SEQUENCE [LARGE SCALE GENOMIC DNA]</scope>
    <source>
        <strain evidence="7 8">DSM 16097</strain>
    </source>
</reference>
<dbReference type="Proteomes" id="UP000245708">
    <property type="component" value="Unassembled WGS sequence"/>
</dbReference>
<dbReference type="PANTHER" id="PTHR33529">
    <property type="entry name" value="SLR0882 PROTEIN-RELATED"/>
    <property type="match status" value="1"/>
</dbReference>
<feature type="transmembrane region" description="Helical" evidence="6">
    <location>
        <begin position="340"/>
        <end position="361"/>
    </location>
</feature>
<dbReference type="PANTHER" id="PTHR33529:SF6">
    <property type="entry name" value="YJGP_YJGQ FAMILY PERMEASE"/>
    <property type="match status" value="1"/>
</dbReference>
<keyword evidence="4 6" id="KW-1133">Transmembrane helix</keyword>
<comment type="subcellular location">
    <subcellularLocation>
        <location evidence="1">Cell membrane</location>
        <topology evidence="1">Multi-pass membrane protein</topology>
    </subcellularLocation>
</comment>
<evidence type="ECO:0000313" key="7">
    <source>
        <dbReference type="EMBL" id="PWK60438.1"/>
    </source>
</evidence>
<feature type="transmembrane region" description="Helical" evidence="6">
    <location>
        <begin position="280"/>
        <end position="299"/>
    </location>
</feature>
<accession>A0A316GKC7</accession>
<sequence>MGRYDRYILSQLVVLFGFFSLVLISVYWVNEAVDLFDSLIADGQTLSVFLEFTALSLPQIMVMVLPVAGFVATLYIFNRLIGDSEMVVLQTAGLSAARLLRPVLAFGLILGLVVAVLGNFLAPIARGQFIDRSQQVQQDMTGRFLREGQFLHPTAGLTVYIREITDLGEFRDLFLQDRSDAQSETTYTATRALLLRSETGPRLVMFDGLAQTLNIATGRLSTVRFEDFTYDIGALIGDGGFRSFDLRELPTWVLLTADAQTADQLGQGLAAMRLAGHERIARALFVIFPPLIAAACLMLGGFSRFGVWPQILLAVGLVIPLQMIWNAAESLAIRNVDLQYLAYLQPLVAAVLTGALTWLAMRRKRPRRHGPQGVPA</sequence>
<feature type="transmembrane region" description="Helical" evidence="6">
    <location>
        <begin position="311"/>
        <end position="328"/>
    </location>
</feature>
<dbReference type="Pfam" id="PF03739">
    <property type="entry name" value="LptF_LptG"/>
    <property type="match status" value="1"/>
</dbReference>
<protein>
    <submittedName>
        <fullName evidence="7">Lipopolysaccharide export system permease protein</fullName>
    </submittedName>
</protein>
<keyword evidence="3 6" id="KW-0812">Transmembrane</keyword>
<evidence type="ECO:0000313" key="8">
    <source>
        <dbReference type="Proteomes" id="UP000245708"/>
    </source>
</evidence>
<dbReference type="EMBL" id="QGGW01000004">
    <property type="protein sequence ID" value="PWK60438.1"/>
    <property type="molecule type" value="Genomic_DNA"/>
</dbReference>
<evidence type="ECO:0000256" key="1">
    <source>
        <dbReference type="ARBA" id="ARBA00004651"/>
    </source>
</evidence>
<feature type="transmembrane region" description="Helical" evidence="6">
    <location>
        <begin position="99"/>
        <end position="122"/>
    </location>
</feature>
<evidence type="ECO:0000256" key="2">
    <source>
        <dbReference type="ARBA" id="ARBA00022475"/>
    </source>
</evidence>
<keyword evidence="5 6" id="KW-0472">Membrane</keyword>
<evidence type="ECO:0000256" key="3">
    <source>
        <dbReference type="ARBA" id="ARBA00022692"/>
    </source>
</evidence>
<evidence type="ECO:0000256" key="6">
    <source>
        <dbReference type="SAM" id="Phobius"/>
    </source>
</evidence>
<evidence type="ECO:0000256" key="4">
    <source>
        <dbReference type="ARBA" id="ARBA00022989"/>
    </source>
</evidence>
<dbReference type="InterPro" id="IPR005495">
    <property type="entry name" value="LptG/LptF_permease"/>
</dbReference>
<comment type="caution">
    <text evidence="7">The sequence shown here is derived from an EMBL/GenBank/DDBJ whole genome shotgun (WGS) entry which is preliminary data.</text>
</comment>
<feature type="transmembrane region" description="Helical" evidence="6">
    <location>
        <begin position="7"/>
        <end position="29"/>
    </location>
</feature>
<organism evidence="7 8">
    <name type="scientific">Roseicyclus mahoneyensis</name>
    <dbReference type="NCBI Taxonomy" id="164332"/>
    <lineage>
        <taxon>Bacteria</taxon>
        <taxon>Pseudomonadati</taxon>
        <taxon>Pseudomonadota</taxon>
        <taxon>Alphaproteobacteria</taxon>
        <taxon>Rhodobacterales</taxon>
        <taxon>Roseobacteraceae</taxon>
        <taxon>Roseicyclus</taxon>
    </lineage>
</organism>
<feature type="transmembrane region" description="Helical" evidence="6">
    <location>
        <begin position="60"/>
        <end position="78"/>
    </location>
</feature>
<evidence type="ECO:0000256" key="5">
    <source>
        <dbReference type="ARBA" id="ARBA00023136"/>
    </source>
</evidence>
<dbReference type="AlphaFoldDB" id="A0A316GKC7"/>
<dbReference type="GO" id="GO:0055085">
    <property type="term" value="P:transmembrane transport"/>
    <property type="evidence" value="ECO:0007669"/>
    <property type="project" value="InterPro"/>
</dbReference>
<gene>
    <name evidence="7" type="ORF">C7455_10474</name>
</gene>
<keyword evidence="8" id="KW-1185">Reference proteome</keyword>
<keyword evidence="2" id="KW-1003">Cell membrane</keyword>
<dbReference type="NCBIfam" id="TIGR04407">
    <property type="entry name" value="LptF_YjgP"/>
    <property type="match status" value="1"/>
</dbReference>
<dbReference type="GO" id="GO:0015920">
    <property type="term" value="P:lipopolysaccharide transport"/>
    <property type="evidence" value="ECO:0007669"/>
    <property type="project" value="TreeGrafter"/>
</dbReference>
<name>A0A316GKC7_9RHOB</name>